<comment type="similarity">
    <text evidence="2 7">Belongs to the TolB family.</text>
</comment>
<evidence type="ECO:0000256" key="3">
    <source>
        <dbReference type="ARBA" id="ARBA00022618"/>
    </source>
</evidence>
<comment type="function">
    <text evidence="7">Part of the Tol-Pal system, which plays a role in outer membrane invagination during cell division and is important for maintaining outer membrane integrity. TolB occupies a key intermediary position in the Tol-Pal system because it communicates directly with both membrane-embedded components, Pal in the outer membrane and TolA in the inner membrane.</text>
</comment>
<evidence type="ECO:0000313" key="10">
    <source>
        <dbReference type="Proteomes" id="UP000186277"/>
    </source>
</evidence>
<evidence type="ECO:0000256" key="2">
    <source>
        <dbReference type="ARBA" id="ARBA00009820"/>
    </source>
</evidence>
<feature type="signal peptide" evidence="7">
    <location>
        <begin position="1"/>
        <end position="25"/>
    </location>
</feature>
<dbReference type="NCBIfam" id="TIGR02800">
    <property type="entry name" value="propeller_TolB"/>
    <property type="match status" value="1"/>
</dbReference>
<keyword evidence="10" id="KW-1185">Reference proteome</keyword>
<protein>
    <recommendedName>
        <fullName evidence="7">Tol-Pal system protein TolB</fullName>
    </recommendedName>
</protein>
<evidence type="ECO:0000256" key="6">
    <source>
        <dbReference type="ARBA" id="ARBA00023306"/>
    </source>
</evidence>
<accession>A0A1Q5U9G4</accession>
<name>A0A1Q5U9G4_9GAMM</name>
<dbReference type="GO" id="GO:0017038">
    <property type="term" value="P:protein import"/>
    <property type="evidence" value="ECO:0007669"/>
    <property type="project" value="InterPro"/>
</dbReference>
<keyword evidence="4 7" id="KW-0732">Signal</keyword>
<keyword evidence="6 7" id="KW-0131">Cell cycle</keyword>
<comment type="subcellular location">
    <subcellularLocation>
        <location evidence="1 7">Periplasm</location>
    </subcellularLocation>
</comment>
<evidence type="ECO:0000256" key="4">
    <source>
        <dbReference type="ARBA" id="ARBA00022729"/>
    </source>
</evidence>
<evidence type="ECO:0000256" key="5">
    <source>
        <dbReference type="ARBA" id="ARBA00022764"/>
    </source>
</evidence>
<dbReference type="GO" id="GO:0051301">
    <property type="term" value="P:cell division"/>
    <property type="evidence" value="ECO:0007669"/>
    <property type="project" value="UniProtKB-UniRule"/>
</dbReference>
<dbReference type="InterPro" id="IPR011659">
    <property type="entry name" value="WD40"/>
</dbReference>
<dbReference type="OrthoDB" id="9802240at2"/>
<feature type="chain" id="PRO_5010390764" description="Tol-Pal system protein TolB" evidence="7">
    <location>
        <begin position="26"/>
        <end position="435"/>
    </location>
</feature>
<dbReference type="Proteomes" id="UP000186277">
    <property type="component" value="Unassembled WGS sequence"/>
</dbReference>
<dbReference type="InterPro" id="IPR007195">
    <property type="entry name" value="TolB_N"/>
</dbReference>
<dbReference type="GO" id="GO:0042597">
    <property type="term" value="C:periplasmic space"/>
    <property type="evidence" value="ECO:0007669"/>
    <property type="project" value="UniProtKB-SubCell"/>
</dbReference>
<dbReference type="EMBL" id="MKGR01000001">
    <property type="protein sequence ID" value="OKP09115.1"/>
    <property type="molecule type" value="Genomic_DNA"/>
</dbReference>
<dbReference type="Gene3D" id="2.120.10.30">
    <property type="entry name" value="TolB, C-terminal domain"/>
    <property type="match status" value="1"/>
</dbReference>
<organism evidence="9 10">
    <name type="scientific">Xenorhabdus thuongxuanensis</name>
    <dbReference type="NCBI Taxonomy" id="1873484"/>
    <lineage>
        <taxon>Bacteria</taxon>
        <taxon>Pseudomonadati</taxon>
        <taxon>Pseudomonadota</taxon>
        <taxon>Gammaproteobacteria</taxon>
        <taxon>Enterobacterales</taxon>
        <taxon>Morganellaceae</taxon>
        <taxon>Xenorhabdus</taxon>
    </lineage>
</organism>
<feature type="domain" description="TolB N-terminal" evidence="8">
    <location>
        <begin position="27"/>
        <end position="126"/>
    </location>
</feature>
<dbReference type="FunFam" id="2.120.10.30:FF:000022">
    <property type="entry name" value="Tol-Pal system protein TolB"/>
    <property type="match status" value="1"/>
</dbReference>
<keyword evidence="3 7" id="KW-0132">Cell division</keyword>
<evidence type="ECO:0000256" key="1">
    <source>
        <dbReference type="ARBA" id="ARBA00004418"/>
    </source>
</evidence>
<dbReference type="PANTHER" id="PTHR36842:SF1">
    <property type="entry name" value="PROTEIN TOLB"/>
    <property type="match status" value="1"/>
</dbReference>
<dbReference type="Pfam" id="PF04052">
    <property type="entry name" value="TolB_N"/>
    <property type="match status" value="1"/>
</dbReference>
<dbReference type="InterPro" id="IPR014167">
    <property type="entry name" value="Tol-Pal_TolB"/>
</dbReference>
<gene>
    <name evidence="7" type="primary">tolB</name>
    <name evidence="9" type="ORF">Xentx_00204</name>
</gene>
<dbReference type="SUPFAM" id="SSF69304">
    <property type="entry name" value="Tricorn protease N-terminal domain"/>
    <property type="match status" value="1"/>
</dbReference>
<evidence type="ECO:0000256" key="7">
    <source>
        <dbReference type="HAMAP-Rule" id="MF_00671"/>
    </source>
</evidence>
<evidence type="ECO:0000313" key="9">
    <source>
        <dbReference type="EMBL" id="OKP09115.1"/>
    </source>
</evidence>
<comment type="subunit">
    <text evidence="7">The Tol-Pal system is composed of five core proteins: the inner membrane proteins TolA, TolQ and TolR, the periplasmic protein TolB and the outer membrane protein Pal. They form a network linking the inner and outer membranes and the peptidoglycan layer.</text>
</comment>
<keyword evidence="5 7" id="KW-0574">Periplasm</keyword>
<sequence precursor="true">MKQTFKQVFKVILGFLVMWAALAHAEVRIEITQGVDSARPIGVVPFKWTGEGEPPENIGSIIAADLRNSGKFNPIDPTRMPQQPTTASEVTPAAWSALGIDSVVVGHIQPSADGKSLVSYQLIDVAGAPGTVLAQEQFTIEKKWLRFAAHTVSNQVFEKLTGIRGAFTTRIAYVVKNNSAGKYPYELRVSDYDGYNQSTVHSSPEPLMSPAWSPDASKLAYVTFEGGRSALIIQTLATGNVRQVASFPRHNGAPAFSPDGTKLAFALSKTGSLNLYVMDLASGQIRQITDGRSNNTEPSWMPDNQTLVYTSDQGGRPQLYKIDINGGAPQRLTWEGSQNQDADVSPDGSFIVMVSSASGSQHIAKQDLATGSVQVLTDTFLDETPSIAPNGTMVIYSSTQGWGTILQLVSTDGRFKARLPATDGQVKSPAWSPYL</sequence>
<dbReference type="PANTHER" id="PTHR36842">
    <property type="entry name" value="PROTEIN TOLB HOMOLOG"/>
    <property type="match status" value="1"/>
</dbReference>
<comment type="caution">
    <text evidence="9">The sequence shown here is derived from an EMBL/GenBank/DDBJ whole genome shotgun (WGS) entry which is preliminary data.</text>
</comment>
<dbReference type="SUPFAM" id="SSF52964">
    <property type="entry name" value="TolB, N-terminal domain"/>
    <property type="match status" value="1"/>
</dbReference>
<dbReference type="RefSeq" id="WP_139292405.1">
    <property type="nucleotide sequence ID" value="NZ_CAWMWP010000001.1"/>
</dbReference>
<evidence type="ECO:0000259" key="8">
    <source>
        <dbReference type="Pfam" id="PF04052"/>
    </source>
</evidence>
<reference evidence="9 10" key="1">
    <citation type="submission" date="2016-09" db="EMBL/GenBank/DDBJ databases">
        <title>Xenorhabdus thuongxuanensis sp. nov. and Xenorhabdus eapokensis sp. nov., isolated from Steinernema species.</title>
        <authorList>
            <person name="Kaempfer P."/>
            <person name="Tobias N.J."/>
            <person name="Phan Ke L."/>
            <person name="Bode H.B."/>
            <person name="Glaeser S.P."/>
        </authorList>
    </citation>
    <scope>NUCLEOTIDE SEQUENCE [LARGE SCALE GENOMIC DNA]</scope>
    <source>
        <strain evidence="9 10">30TX1</strain>
    </source>
</reference>
<dbReference type="InterPro" id="IPR011042">
    <property type="entry name" value="6-blade_b-propeller_TolB-like"/>
</dbReference>
<proteinExistence type="inferred from homology"/>
<dbReference type="HAMAP" id="MF_00671">
    <property type="entry name" value="TolB"/>
    <property type="match status" value="1"/>
</dbReference>
<dbReference type="Pfam" id="PF07676">
    <property type="entry name" value="PD40"/>
    <property type="match status" value="4"/>
</dbReference>
<dbReference type="AlphaFoldDB" id="A0A1Q5U9G4"/>
<dbReference type="Gene3D" id="3.40.50.10070">
    <property type="entry name" value="TolB, N-terminal domain"/>
    <property type="match status" value="1"/>
</dbReference>